<evidence type="ECO:0000256" key="1">
    <source>
        <dbReference type="SAM" id="Coils"/>
    </source>
</evidence>
<accession>A0A162L9C6</accession>
<dbReference type="Proteomes" id="UP000077407">
    <property type="component" value="Unassembled WGS sequence"/>
</dbReference>
<keyword evidence="1" id="KW-0175">Coiled coil</keyword>
<dbReference type="RefSeq" id="WP_063554928.1">
    <property type="nucleotide sequence ID" value="NZ_LITT01000011.1"/>
</dbReference>
<proteinExistence type="predicted"/>
<name>A0A162L9C6_9CLOT</name>
<reference evidence="2 3" key="1">
    <citation type="journal article" date="2015" name="Biotechnol. Bioeng.">
        <title>Genome sequence and phenotypic characterization of Caulobacter segnis.</title>
        <authorList>
            <person name="Patel S."/>
            <person name="Fletcher B."/>
            <person name="Scott D.C."/>
            <person name="Ely B."/>
        </authorList>
    </citation>
    <scope>NUCLEOTIDE SEQUENCE [LARGE SCALE GENOMIC DNA]</scope>
    <source>
        <strain evidence="2 3">ERI-2</strain>
    </source>
</reference>
<dbReference type="AlphaFoldDB" id="A0A162L9C6"/>
<dbReference type="PATRIC" id="fig|1538.10.peg.297"/>
<organism evidence="2 3">
    <name type="scientific">Clostridium ljungdahlii</name>
    <dbReference type="NCBI Taxonomy" id="1538"/>
    <lineage>
        <taxon>Bacteria</taxon>
        <taxon>Bacillati</taxon>
        <taxon>Bacillota</taxon>
        <taxon>Clostridia</taxon>
        <taxon>Eubacteriales</taxon>
        <taxon>Clostridiaceae</taxon>
        <taxon>Clostridium</taxon>
    </lineage>
</organism>
<gene>
    <name evidence="2" type="ORF">WY13_01390</name>
</gene>
<comment type="caution">
    <text evidence="2">The sequence shown here is derived from an EMBL/GenBank/DDBJ whole genome shotgun (WGS) entry which is preliminary data.</text>
</comment>
<protein>
    <submittedName>
        <fullName evidence="2">Uncharacterized protein</fullName>
    </submittedName>
</protein>
<evidence type="ECO:0000313" key="3">
    <source>
        <dbReference type="Proteomes" id="UP000077407"/>
    </source>
</evidence>
<sequence length="245" mass="28814">MPKARREYDIEEVKEIVDLKLKELGGIKSKLTYNSVFVFNKKIAGNDKYRRSNGQLFKLYGYDFWYGEYNGEYYYGRTRIDEVKNSSNVQVVGEEYTPDMQDIITLVNDFYKKPDVLVKRLIKVFNRDKSKIKILEQENAKLKKKNELLNKRIDTFENGLITLFYNSAIPHNSLENVMNLTNSKDSIVYEELLNMFDKKKSRLNKVLNINDFASKSSEEASNNIISINNTEEVKKKRRSRLKNDL</sequence>
<dbReference type="EMBL" id="LITT01000011">
    <property type="protein sequence ID" value="OAA90486.1"/>
    <property type="molecule type" value="Genomic_DNA"/>
</dbReference>
<evidence type="ECO:0000313" key="2">
    <source>
        <dbReference type="EMBL" id="OAA90486.1"/>
    </source>
</evidence>
<feature type="coiled-coil region" evidence="1">
    <location>
        <begin position="125"/>
        <end position="159"/>
    </location>
</feature>
<dbReference type="OrthoDB" id="2086140at2"/>